<evidence type="ECO:0000259" key="14">
    <source>
        <dbReference type="PROSITE" id="PS50109"/>
    </source>
</evidence>
<dbReference type="PRINTS" id="PR00344">
    <property type="entry name" value="BCTRLSENSOR"/>
</dbReference>
<keyword evidence="8 16" id="KW-0418">Kinase</keyword>
<evidence type="ECO:0000256" key="9">
    <source>
        <dbReference type="ARBA" id="ARBA00022989"/>
    </source>
</evidence>
<dbReference type="InterPro" id="IPR003661">
    <property type="entry name" value="HisK_dim/P_dom"/>
</dbReference>
<dbReference type="CDD" id="cd00075">
    <property type="entry name" value="HATPase"/>
    <property type="match status" value="1"/>
</dbReference>
<dbReference type="Pfam" id="PF00512">
    <property type="entry name" value="HisKA"/>
    <property type="match status" value="1"/>
</dbReference>
<accession>A0A3N2AU20</accession>
<dbReference type="SMART" id="SM00387">
    <property type="entry name" value="HATPase_c"/>
    <property type="match status" value="1"/>
</dbReference>
<dbReference type="InterPro" id="IPR036097">
    <property type="entry name" value="HisK_dim/P_sf"/>
</dbReference>
<proteinExistence type="predicted"/>
<dbReference type="FunFam" id="3.30.565.10:FF:000006">
    <property type="entry name" value="Sensor histidine kinase WalK"/>
    <property type="match status" value="1"/>
</dbReference>
<dbReference type="Gene3D" id="6.10.340.10">
    <property type="match status" value="1"/>
</dbReference>
<sequence length="482" mass="50341">MKRRAPRRAWTLRRTIVTGASVLVALALLLTSIITMSALRSAEIERLDEQVLAGLDFAAGPRGEPDGNPGGPGGSGFEPAARIGTLQVVVDGAGTATSATYAGVDGEEVPLASSQLEALLAADLGERAPTTIDLGGELGTFRVAAEARDGRTIISGSSLDDVDATTGAITGILAVVMGAALILVVVGLALVVTRALRPLERVTGIAQRVAERPLAAGAVELPDRVAAADTDPHTEVGRVGLALNTLLSHVETSLAARERSEQQLRRFIADASHELRTPLASIRGYAQLSQGEDAPMTPTQERSLERISAEAVRMSSLVDDLLLLARLDAGQQLRRDPVDLALVLVDAVSDAHAAAPDHEWVLHVDETVEVRGDEGRIRQVIANLLGNARAHTPAGTTVTASLAHDATHAEIRVRDDGPGIDPALGSRLFERFVRGDASRHRAAGSTGLGLSISQAIVAAHGGTIEVDSAPGRTELIVRLPLT</sequence>
<dbReference type="GO" id="GO:0000155">
    <property type="term" value="F:phosphorelay sensor kinase activity"/>
    <property type="evidence" value="ECO:0007669"/>
    <property type="project" value="InterPro"/>
</dbReference>
<dbReference type="InterPro" id="IPR004358">
    <property type="entry name" value="Sig_transdc_His_kin-like_C"/>
</dbReference>
<keyword evidence="9 13" id="KW-1133">Transmembrane helix</keyword>
<keyword evidence="6" id="KW-0808">Transferase</keyword>
<evidence type="ECO:0000256" key="3">
    <source>
        <dbReference type="ARBA" id="ARBA00004236"/>
    </source>
</evidence>
<dbReference type="GO" id="GO:0005886">
    <property type="term" value="C:plasma membrane"/>
    <property type="evidence" value="ECO:0007669"/>
    <property type="project" value="UniProtKB-SubCell"/>
</dbReference>
<comment type="cofactor">
    <cofactor evidence="2">
        <name>a divalent metal cation</name>
        <dbReference type="ChEBI" id="CHEBI:60240"/>
    </cofactor>
</comment>
<evidence type="ECO:0000259" key="15">
    <source>
        <dbReference type="PROSITE" id="PS50885"/>
    </source>
</evidence>
<dbReference type="EC" id="2.7.13.3" evidence="4"/>
<comment type="subcellular location">
    <subcellularLocation>
        <location evidence="3">Cell membrane</location>
    </subcellularLocation>
</comment>
<evidence type="ECO:0000256" key="13">
    <source>
        <dbReference type="SAM" id="Phobius"/>
    </source>
</evidence>
<dbReference type="SUPFAM" id="SSF47384">
    <property type="entry name" value="Homodimeric domain of signal transducing histidine kinase"/>
    <property type="match status" value="1"/>
</dbReference>
<dbReference type="Pfam" id="PF02518">
    <property type="entry name" value="HATPase_c"/>
    <property type="match status" value="1"/>
</dbReference>
<evidence type="ECO:0000256" key="10">
    <source>
        <dbReference type="ARBA" id="ARBA00023012"/>
    </source>
</evidence>
<dbReference type="RefSeq" id="WP_245989829.1">
    <property type="nucleotide sequence ID" value="NZ_RKHJ01000001.1"/>
</dbReference>
<dbReference type="CDD" id="cd00082">
    <property type="entry name" value="HisKA"/>
    <property type="match status" value="1"/>
</dbReference>
<evidence type="ECO:0000256" key="2">
    <source>
        <dbReference type="ARBA" id="ARBA00001968"/>
    </source>
</evidence>
<dbReference type="EMBL" id="RKHJ01000001">
    <property type="protein sequence ID" value="ROR66470.1"/>
    <property type="molecule type" value="Genomic_DNA"/>
</dbReference>
<keyword evidence="17" id="KW-1185">Reference proteome</keyword>
<evidence type="ECO:0000313" key="17">
    <source>
        <dbReference type="Proteomes" id="UP000275456"/>
    </source>
</evidence>
<dbReference type="FunFam" id="1.10.287.130:FF:000001">
    <property type="entry name" value="Two-component sensor histidine kinase"/>
    <property type="match status" value="1"/>
</dbReference>
<reference evidence="16 17" key="1">
    <citation type="submission" date="2018-11" db="EMBL/GenBank/DDBJ databases">
        <title>Sequencing the genomes of 1000 actinobacteria strains.</title>
        <authorList>
            <person name="Klenk H.-P."/>
        </authorList>
    </citation>
    <scope>NUCLEOTIDE SEQUENCE [LARGE SCALE GENOMIC DNA]</scope>
    <source>
        <strain evidence="16 17">DSM 9580</strain>
    </source>
</reference>
<evidence type="ECO:0000256" key="1">
    <source>
        <dbReference type="ARBA" id="ARBA00000085"/>
    </source>
</evidence>
<keyword evidence="11 13" id="KW-0472">Membrane</keyword>
<dbReference type="InterPro" id="IPR005467">
    <property type="entry name" value="His_kinase_dom"/>
</dbReference>
<evidence type="ECO:0000256" key="5">
    <source>
        <dbReference type="ARBA" id="ARBA00022553"/>
    </source>
</evidence>
<dbReference type="Proteomes" id="UP000275456">
    <property type="component" value="Unassembled WGS sequence"/>
</dbReference>
<dbReference type="Gene3D" id="3.30.565.10">
    <property type="entry name" value="Histidine kinase-like ATPase, C-terminal domain"/>
    <property type="match status" value="1"/>
</dbReference>
<dbReference type="PANTHER" id="PTHR45436:SF5">
    <property type="entry name" value="SENSOR HISTIDINE KINASE TRCS"/>
    <property type="match status" value="1"/>
</dbReference>
<feature type="region of interest" description="Disordered" evidence="12">
    <location>
        <begin position="57"/>
        <end position="77"/>
    </location>
</feature>
<organism evidence="16 17">
    <name type="scientific">Agrococcus jenensis</name>
    <dbReference type="NCBI Taxonomy" id="46353"/>
    <lineage>
        <taxon>Bacteria</taxon>
        <taxon>Bacillati</taxon>
        <taxon>Actinomycetota</taxon>
        <taxon>Actinomycetes</taxon>
        <taxon>Micrococcales</taxon>
        <taxon>Microbacteriaceae</taxon>
        <taxon>Agrococcus</taxon>
    </lineage>
</organism>
<feature type="transmembrane region" description="Helical" evidence="13">
    <location>
        <begin position="168"/>
        <end position="192"/>
    </location>
</feature>
<evidence type="ECO:0000256" key="12">
    <source>
        <dbReference type="SAM" id="MobiDB-lite"/>
    </source>
</evidence>
<dbReference type="GO" id="GO:0005509">
    <property type="term" value="F:calcium ion binding"/>
    <property type="evidence" value="ECO:0007669"/>
    <property type="project" value="UniProtKB-ARBA"/>
</dbReference>
<evidence type="ECO:0000256" key="4">
    <source>
        <dbReference type="ARBA" id="ARBA00012438"/>
    </source>
</evidence>
<gene>
    <name evidence="16" type="ORF">EDD26_1853</name>
</gene>
<dbReference type="PROSITE" id="PS50109">
    <property type="entry name" value="HIS_KIN"/>
    <property type="match status" value="1"/>
</dbReference>
<comment type="caution">
    <text evidence="16">The sequence shown here is derived from an EMBL/GenBank/DDBJ whole genome shotgun (WGS) entry which is preliminary data.</text>
</comment>
<dbReference type="Gene3D" id="1.10.287.130">
    <property type="match status" value="1"/>
</dbReference>
<name>A0A3N2AU20_9MICO</name>
<dbReference type="PROSITE" id="PS50885">
    <property type="entry name" value="HAMP"/>
    <property type="match status" value="1"/>
</dbReference>
<comment type="catalytic activity">
    <reaction evidence="1">
        <text>ATP + protein L-histidine = ADP + protein N-phospho-L-histidine.</text>
        <dbReference type="EC" id="2.7.13.3"/>
    </reaction>
</comment>
<dbReference type="AlphaFoldDB" id="A0A3N2AU20"/>
<keyword evidence="7 13" id="KW-0812">Transmembrane</keyword>
<evidence type="ECO:0000256" key="6">
    <source>
        <dbReference type="ARBA" id="ARBA00022679"/>
    </source>
</evidence>
<evidence type="ECO:0000256" key="11">
    <source>
        <dbReference type="ARBA" id="ARBA00023136"/>
    </source>
</evidence>
<dbReference type="InterPro" id="IPR003594">
    <property type="entry name" value="HATPase_dom"/>
</dbReference>
<feature type="domain" description="Histidine kinase" evidence="14">
    <location>
        <begin position="270"/>
        <end position="482"/>
    </location>
</feature>
<dbReference type="InterPro" id="IPR003660">
    <property type="entry name" value="HAMP_dom"/>
</dbReference>
<feature type="domain" description="HAMP" evidence="15">
    <location>
        <begin position="193"/>
        <end position="255"/>
    </location>
</feature>
<dbReference type="PANTHER" id="PTHR45436">
    <property type="entry name" value="SENSOR HISTIDINE KINASE YKOH"/>
    <property type="match status" value="1"/>
</dbReference>
<evidence type="ECO:0000313" key="16">
    <source>
        <dbReference type="EMBL" id="ROR66470.1"/>
    </source>
</evidence>
<dbReference type="SMART" id="SM00388">
    <property type="entry name" value="HisKA"/>
    <property type="match status" value="1"/>
</dbReference>
<dbReference type="InterPro" id="IPR050428">
    <property type="entry name" value="TCS_sensor_his_kinase"/>
</dbReference>
<keyword evidence="10" id="KW-0902">Two-component regulatory system</keyword>
<protein>
    <recommendedName>
        <fullName evidence="4">histidine kinase</fullName>
        <ecNumber evidence="4">2.7.13.3</ecNumber>
    </recommendedName>
</protein>
<dbReference type="SUPFAM" id="SSF55874">
    <property type="entry name" value="ATPase domain of HSP90 chaperone/DNA topoisomerase II/histidine kinase"/>
    <property type="match status" value="1"/>
</dbReference>
<evidence type="ECO:0000256" key="7">
    <source>
        <dbReference type="ARBA" id="ARBA00022692"/>
    </source>
</evidence>
<dbReference type="InterPro" id="IPR036890">
    <property type="entry name" value="HATPase_C_sf"/>
</dbReference>
<keyword evidence="5" id="KW-0597">Phosphoprotein</keyword>
<evidence type="ECO:0000256" key="8">
    <source>
        <dbReference type="ARBA" id="ARBA00022777"/>
    </source>
</evidence>